<dbReference type="OrthoDB" id="9769796at2"/>
<dbReference type="RefSeq" id="WP_089857782.1">
    <property type="nucleotide sequence ID" value="NZ_FOTI01000001.1"/>
</dbReference>
<accession>A0A1I4ELF4</accession>
<dbReference type="SUPFAM" id="SSF52374">
    <property type="entry name" value="Nucleotidylyl transferase"/>
    <property type="match status" value="1"/>
</dbReference>
<keyword evidence="2" id="KW-0963">Cytoplasm</keyword>
<keyword evidence="4" id="KW-0808">Transferase</keyword>
<proteinExistence type="inferred from homology"/>
<dbReference type="GO" id="GO:0016879">
    <property type="term" value="F:ligase activity, forming carbon-nitrogen bonds"/>
    <property type="evidence" value="ECO:0007669"/>
    <property type="project" value="UniProtKB-UniRule"/>
</dbReference>
<comment type="function">
    <text evidence="2">Catalyzes the formation of N(4)-acetylcytidine (ac(4)C) at the wobble position of elongator tRNA(Met), using acetate and ATP as substrates. First activates an acetate ion to form acetyladenylate (Ac-AMP) and then transfers the acetyl group to tRNA to form ac(4)C34.</text>
</comment>
<keyword evidence="1 2" id="KW-0819">tRNA processing</keyword>
<keyword evidence="2" id="KW-0694">RNA-binding</keyword>
<evidence type="ECO:0000256" key="3">
    <source>
        <dbReference type="SAM" id="Coils"/>
    </source>
</evidence>
<feature type="coiled-coil region" evidence="3">
    <location>
        <begin position="108"/>
        <end position="135"/>
    </location>
</feature>
<protein>
    <recommendedName>
        <fullName evidence="2">tRNA(Met) cytidine acetate ligase</fullName>
        <ecNumber evidence="2">6.3.4.-</ecNumber>
    </recommendedName>
</protein>
<reference evidence="4 5" key="1">
    <citation type="submission" date="2016-10" db="EMBL/GenBank/DDBJ databases">
        <authorList>
            <person name="de Groot N.N."/>
        </authorList>
    </citation>
    <scope>NUCLEOTIDE SEQUENCE [LARGE SCALE GENOMIC DNA]</scope>
    <source>
        <strain evidence="4 5">ATCC 51327</strain>
    </source>
</reference>
<comment type="similarity">
    <text evidence="2">Belongs to the TmcAL family.</text>
</comment>
<dbReference type="EC" id="6.3.4.-" evidence="2"/>
<keyword evidence="2" id="KW-0547">Nucleotide-binding</keyword>
<keyword evidence="2" id="KW-0436">Ligase</keyword>
<dbReference type="EMBL" id="FOTI01000001">
    <property type="protein sequence ID" value="SFL06043.1"/>
    <property type="molecule type" value="Genomic_DNA"/>
</dbReference>
<evidence type="ECO:0000313" key="5">
    <source>
        <dbReference type="Proteomes" id="UP000199006"/>
    </source>
</evidence>
<dbReference type="PANTHER" id="PTHR37825">
    <property type="entry name" value="TRNA(MET) CYTIDINE ACETATE LIGASE"/>
    <property type="match status" value="1"/>
</dbReference>
<keyword evidence="5" id="KW-1185">Reference proteome</keyword>
<feature type="binding site" evidence="2">
    <location>
        <position position="198"/>
    </location>
    <ligand>
        <name>ATP</name>
        <dbReference type="ChEBI" id="CHEBI:30616"/>
    </ligand>
</feature>
<gene>
    <name evidence="2" type="primary">tmcAL</name>
    <name evidence="4" type="ORF">SAMN02983006_00019</name>
</gene>
<comment type="subcellular location">
    <subcellularLocation>
        <location evidence="2">Cytoplasm</location>
    </subcellularLocation>
</comment>
<dbReference type="GO" id="GO:0000049">
    <property type="term" value="F:tRNA binding"/>
    <property type="evidence" value="ECO:0007669"/>
    <property type="project" value="UniProtKB-KW"/>
</dbReference>
<keyword evidence="3" id="KW-0175">Coiled coil</keyword>
<dbReference type="STRING" id="29563.SAMN02983006_00019"/>
<feature type="binding site" evidence="2">
    <location>
        <position position="173"/>
    </location>
    <ligand>
        <name>ATP</name>
        <dbReference type="ChEBI" id="CHEBI:30616"/>
    </ligand>
</feature>
<comment type="caution">
    <text evidence="2">Lacks conserved residue(s) required for the propagation of feature annotation.</text>
</comment>
<evidence type="ECO:0000256" key="1">
    <source>
        <dbReference type="ARBA" id="ARBA00022694"/>
    </source>
</evidence>
<sequence>MQITALITEYNPFHNGHLYHLEQSRKLTSADYIIVIMSGNFTQRAEPALLNKWARASQALKCGADLVLELPFVYNIRSAEYFAYFAVQSIQKSQLIDNIVFGSESGDLKLLQAVAEAFNNENKHFKNNLSSYLNQGLNYPLAREKALLASYHKYKQFKNFSATEIKNVLNSPNNILAIEYLKAIDRLNLNLRPFTIKRVGSSYHSQKTAGEFASASLLREKIFNQNQLDKTNIKELVPKSAYQILEQEIKQGRYVGNSGKKSLLIKQLDLIRRQTIAELTAYPEINTDLASRLLKTALYTKNDNFMQNLKAKNYTETRLKRNLLQIYFELNEAKLSLLDKNGPSYLRVIGIKQGQEKLLKKLTQQASLPIITNPAAFLREPSYHNRDPLQLALSYDILASDLYCLLYQNHSWQQARKDYHQPLLKV</sequence>
<comment type="catalytic activity">
    <reaction evidence="2">
        <text>cytidine(34) in elongator tRNA(Met) + acetate + ATP = N(4)-acetylcytidine(34) in elongator tRNA(Met) + AMP + diphosphate</text>
        <dbReference type="Rhea" id="RHEA:58144"/>
        <dbReference type="Rhea" id="RHEA-COMP:10693"/>
        <dbReference type="Rhea" id="RHEA-COMP:10694"/>
        <dbReference type="ChEBI" id="CHEBI:30089"/>
        <dbReference type="ChEBI" id="CHEBI:30616"/>
        <dbReference type="ChEBI" id="CHEBI:33019"/>
        <dbReference type="ChEBI" id="CHEBI:74900"/>
        <dbReference type="ChEBI" id="CHEBI:82748"/>
        <dbReference type="ChEBI" id="CHEBI:456215"/>
    </reaction>
</comment>
<dbReference type="PANTHER" id="PTHR37825:SF1">
    <property type="entry name" value="TRNA(MET) CYTIDINE ACETATE LIGASE"/>
    <property type="match status" value="1"/>
</dbReference>
<dbReference type="GO" id="GO:0005524">
    <property type="term" value="F:ATP binding"/>
    <property type="evidence" value="ECO:0007669"/>
    <property type="project" value="UniProtKB-KW"/>
</dbReference>
<evidence type="ECO:0000313" key="4">
    <source>
        <dbReference type="EMBL" id="SFL06043.1"/>
    </source>
</evidence>
<dbReference type="GO" id="GO:0005737">
    <property type="term" value="C:cytoplasm"/>
    <property type="evidence" value="ECO:0007669"/>
    <property type="project" value="UniProtKB-SubCell"/>
</dbReference>
<dbReference type="GO" id="GO:0016740">
    <property type="term" value="F:transferase activity"/>
    <property type="evidence" value="ECO:0007669"/>
    <property type="project" value="UniProtKB-KW"/>
</dbReference>
<dbReference type="Pfam" id="PF05636">
    <property type="entry name" value="HIGH_NTase1"/>
    <property type="match status" value="1"/>
</dbReference>
<feature type="binding site" evidence="2">
    <location>
        <position position="102"/>
    </location>
    <ligand>
        <name>ATP</name>
        <dbReference type="ChEBI" id="CHEBI:30616"/>
    </ligand>
</feature>
<dbReference type="InterPro" id="IPR008513">
    <property type="entry name" value="tRNA(Met)_cyd_acetate_ligase"/>
</dbReference>
<evidence type="ECO:0000256" key="2">
    <source>
        <dbReference type="HAMAP-Rule" id="MF_01539"/>
    </source>
</evidence>
<keyword evidence="2" id="KW-0067">ATP-binding</keyword>
<dbReference type="Proteomes" id="UP000199006">
    <property type="component" value="Unassembled WGS sequence"/>
</dbReference>
<dbReference type="GO" id="GO:0006400">
    <property type="term" value="P:tRNA modification"/>
    <property type="evidence" value="ECO:0007669"/>
    <property type="project" value="UniProtKB-UniRule"/>
</dbReference>
<dbReference type="Gene3D" id="3.40.50.620">
    <property type="entry name" value="HUPs"/>
    <property type="match status" value="1"/>
</dbReference>
<organism evidence="4 5">
    <name type="scientific">Halanaerobium salsuginis</name>
    <dbReference type="NCBI Taxonomy" id="29563"/>
    <lineage>
        <taxon>Bacteria</taxon>
        <taxon>Bacillati</taxon>
        <taxon>Bacillota</taxon>
        <taxon>Clostridia</taxon>
        <taxon>Halanaerobiales</taxon>
        <taxon>Halanaerobiaceae</taxon>
        <taxon>Halanaerobium</taxon>
    </lineage>
</organism>
<feature type="binding site" evidence="2">
    <location>
        <begin position="7"/>
        <end position="20"/>
    </location>
    <ligand>
        <name>ATP</name>
        <dbReference type="ChEBI" id="CHEBI:30616"/>
    </ligand>
</feature>
<dbReference type="InterPro" id="IPR014729">
    <property type="entry name" value="Rossmann-like_a/b/a_fold"/>
</dbReference>
<dbReference type="HAMAP" id="MF_01539">
    <property type="entry name" value="TmcAL"/>
    <property type="match status" value="1"/>
</dbReference>
<keyword evidence="2" id="KW-0820">tRNA-binding</keyword>
<name>A0A1I4ELF4_9FIRM</name>
<dbReference type="AlphaFoldDB" id="A0A1I4ELF4"/>